<dbReference type="Proteomes" id="UP001373909">
    <property type="component" value="Chromosome"/>
</dbReference>
<dbReference type="EMBL" id="CP142523">
    <property type="protein sequence ID" value="WWO47046.1"/>
    <property type="molecule type" value="Genomic_DNA"/>
</dbReference>
<evidence type="ECO:0000313" key="1">
    <source>
        <dbReference type="EMBL" id="WWO47046.1"/>
    </source>
</evidence>
<dbReference type="RefSeq" id="WP_338680448.1">
    <property type="nucleotide sequence ID" value="NZ_CP142523.1"/>
</dbReference>
<evidence type="ECO:0000313" key="2">
    <source>
        <dbReference type="Proteomes" id="UP001373909"/>
    </source>
</evidence>
<gene>
    <name evidence="1" type="ORF">OPV09_02680</name>
</gene>
<proteinExistence type="predicted"/>
<name>A0ABZ2GMI8_9BURK</name>
<sequence length="108" mass="11906">MFSALRKYIGQGTLPVSRSIVAKTPSLAFFLAIAHSILEAGPQIDAARPKILPSILFAFHDWLLNGSAFVMHRACGISLIRTIVIHLLVRDVIRVMLVSVMISLFVVH</sequence>
<accession>A0ABZ2GMI8</accession>
<protein>
    <submittedName>
        <fullName evidence="1">Uncharacterized protein</fullName>
    </submittedName>
</protein>
<organism evidence="1 2">
    <name type="scientific">Janthinobacterium aestuarii</name>
    <dbReference type="NCBI Taxonomy" id="2985511"/>
    <lineage>
        <taxon>Bacteria</taxon>
        <taxon>Pseudomonadati</taxon>
        <taxon>Pseudomonadota</taxon>
        <taxon>Betaproteobacteria</taxon>
        <taxon>Burkholderiales</taxon>
        <taxon>Oxalobacteraceae</taxon>
        <taxon>Janthinobacterium</taxon>
    </lineage>
</organism>
<reference evidence="1 2" key="1">
    <citation type="submission" date="2024-01" db="EMBL/GenBank/DDBJ databases">
        <title>Draft genome sequences of nine bacterial species from freshwater ponds near Washington, DC.</title>
        <authorList>
            <person name="Pavloudi C."/>
            <person name="Oliver L."/>
            <person name="Slattery K."/>
            <person name="Lissner G."/>
            <person name="Saw J.H."/>
        </authorList>
    </citation>
    <scope>NUCLEOTIDE SEQUENCE [LARGE SCALE GENOMIC DNA]</scope>
    <source>
        <strain evidence="2">TB1-E2</strain>
    </source>
</reference>
<keyword evidence="2" id="KW-1185">Reference proteome</keyword>